<evidence type="ECO:0000256" key="1">
    <source>
        <dbReference type="ARBA" id="ARBA00022729"/>
    </source>
</evidence>
<dbReference type="Pfam" id="PF11611">
    <property type="entry name" value="DUF4352"/>
    <property type="match status" value="1"/>
</dbReference>
<name>A0A8S5LU83_9CAUD</name>
<evidence type="ECO:0000313" key="3">
    <source>
        <dbReference type="EMBL" id="DAD73458.1"/>
    </source>
</evidence>
<evidence type="ECO:0000259" key="2">
    <source>
        <dbReference type="Pfam" id="PF11611"/>
    </source>
</evidence>
<dbReference type="EMBL" id="BK014736">
    <property type="protein sequence ID" value="DAD73458.1"/>
    <property type="molecule type" value="Genomic_DNA"/>
</dbReference>
<protein>
    <recommendedName>
        <fullName evidence="2">DUF4352 domain-containing protein</fullName>
    </recommendedName>
</protein>
<accession>A0A8S5LU83</accession>
<feature type="domain" description="DUF4352" evidence="2">
    <location>
        <begin position="86"/>
        <end position="209"/>
    </location>
</feature>
<reference evidence="3" key="1">
    <citation type="journal article" date="2021" name="Proc. Natl. Acad. Sci. U.S.A.">
        <title>A Catalog of Tens of Thousands of Viruses from Human Metagenomes Reveals Hidden Associations with Chronic Diseases.</title>
        <authorList>
            <person name="Tisza M.J."/>
            <person name="Buck C.B."/>
        </authorList>
    </citation>
    <scope>NUCLEOTIDE SEQUENCE</scope>
    <source>
        <strain evidence="3">CtwQY3</strain>
    </source>
</reference>
<proteinExistence type="predicted"/>
<dbReference type="InterPro" id="IPR029050">
    <property type="entry name" value="Immunoprotect_excell_Ig-like"/>
</dbReference>
<keyword evidence="1" id="KW-0732">Signal</keyword>
<organism evidence="3">
    <name type="scientific">Siphoviridae sp. ctwQY3</name>
    <dbReference type="NCBI Taxonomy" id="2826515"/>
    <lineage>
        <taxon>Viruses</taxon>
        <taxon>Duplodnaviria</taxon>
        <taxon>Heunggongvirae</taxon>
        <taxon>Uroviricota</taxon>
        <taxon>Caudoviricetes</taxon>
    </lineage>
</organism>
<dbReference type="InterPro" id="IPR029051">
    <property type="entry name" value="DUF4352"/>
</dbReference>
<dbReference type="Gene3D" id="2.60.40.1240">
    <property type="match status" value="1"/>
</dbReference>
<sequence length="212" mass="23494">MKNKKNTVLITLTIMITLVSIVLAIMLVNSNNQLSKTHKELESVKEEKDRAVMVKDKLSTYVSNVDHDLFLEANDFVLGMNSLTSYKFGDGVLFDKTQITINEPKKQTSGMLAMEHDSNSFIPVTVTLAITNNDSSNIEINPGKILVSDDKGNYLAYDSVITNDDTVAVQSKKSVVIRAGGKATIAIVYAMNKDNSNNDVNKIEFLNKIWTK</sequence>